<dbReference type="InterPro" id="IPR002878">
    <property type="entry name" value="ChsH2_C"/>
</dbReference>
<sequence>MTQPQDPARDAVAERATLLAGLDVPGPTPTAESRRFWDALAQGRFELPYCPACERWFFYPRAVCPTCWREQWGWRAASGRGTVAAWSVVHRPGHPGWAPTAPYPLAVVDLAEGPRMLAHVLADPADVHVGDRVAVRPTRVGPDTIAAVVKETPQ</sequence>
<reference evidence="4" key="1">
    <citation type="journal article" date="2019" name="Int. J. Syst. Evol. Microbiol.">
        <title>The Global Catalogue of Microorganisms (GCM) 10K type strain sequencing project: providing services to taxonomists for standard genome sequencing and annotation.</title>
        <authorList>
            <consortium name="The Broad Institute Genomics Platform"/>
            <consortium name="The Broad Institute Genome Sequencing Center for Infectious Disease"/>
            <person name="Wu L."/>
            <person name="Ma J."/>
        </authorList>
    </citation>
    <scope>NUCLEOTIDE SEQUENCE [LARGE SCALE GENOMIC DNA]</scope>
    <source>
        <strain evidence="4">JCM 1490</strain>
    </source>
</reference>
<dbReference type="InterPro" id="IPR052513">
    <property type="entry name" value="Thioester_dehydratase-like"/>
</dbReference>
<dbReference type="Gene3D" id="6.10.30.10">
    <property type="match status" value="1"/>
</dbReference>
<dbReference type="RefSeq" id="WP_382391050.1">
    <property type="nucleotide sequence ID" value="NZ_JBHTCQ010000001.1"/>
</dbReference>
<feature type="domain" description="ChsH2 rubredoxin-like zinc ribbon" evidence="2">
    <location>
        <begin position="37"/>
        <end position="72"/>
    </location>
</feature>
<dbReference type="SUPFAM" id="SSF50249">
    <property type="entry name" value="Nucleic acid-binding proteins"/>
    <property type="match status" value="1"/>
</dbReference>
<name>A0ABW2Q3H4_9MICO</name>
<dbReference type="InterPro" id="IPR012340">
    <property type="entry name" value="NA-bd_OB-fold"/>
</dbReference>
<evidence type="ECO:0000313" key="4">
    <source>
        <dbReference type="Proteomes" id="UP001596455"/>
    </source>
</evidence>
<proteinExistence type="predicted"/>
<dbReference type="Pfam" id="PF12172">
    <property type="entry name" value="zf-ChsH2"/>
    <property type="match status" value="1"/>
</dbReference>
<dbReference type="EMBL" id="JBHTCQ010000001">
    <property type="protein sequence ID" value="MFC7404035.1"/>
    <property type="molecule type" value="Genomic_DNA"/>
</dbReference>
<keyword evidence="4" id="KW-1185">Reference proteome</keyword>
<evidence type="ECO:0000313" key="3">
    <source>
        <dbReference type="EMBL" id="MFC7404035.1"/>
    </source>
</evidence>
<protein>
    <submittedName>
        <fullName evidence="3">Zn-ribbon domain-containing OB-fold protein</fullName>
    </submittedName>
</protein>
<dbReference type="PANTHER" id="PTHR34075:SF5">
    <property type="entry name" value="BLR3430 PROTEIN"/>
    <property type="match status" value="1"/>
</dbReference>
<accession>A0ABW2Q3H4</accession>
<evidence type="ECO:0000259" key="1">
    <source>
        <dbReference type="Pfam" id="PF01796"/>
    </source>
</evidence>
<feature type="domain" description="ChsH2 C-terminal OB-fold" evidence="1">
    <location>
        <begin position="74"/>
        <end position="136"/>
    </location>
</feature>
<dbReference type="InterPro" id="IPR022002">
    <property type="entry name" value="ChsH2_Znr"/>
</dbReference>
<organism evidence="3 4">
    <name type="scientific">Georgenia alba</name>
    <dbReference type="NCBI Taxonomy" id="2233858"/>
    <lineage>
        <taxon>Bacteria</taxon>
        <taxon>Bacillati</taxon>
        <taxon>Actinomycetota</taxon>
        <taxon>Actinomycetes</taxon>
        <taxon>Micrococcales</taxon>
        <taxon>Bogoriellaceae</taxon>
        <taxon>Georgenia</taxon>
    </lineage>
</organism>
<evidence type="ECO:0000259" key="2">
    <source>
        <dbReference type="Pfam" id="PF12172"/>
    </source>
</evidence>
<dbReference type="Pfam" id="PF01796">
    <property type="entry name" value="OB_ChsH2_C"/>
    <property type="match status" value="1"/>
</dbReference>
<gene>
    <name evidence="3" type="ORF">ACFQQL_02855</name>
</gene>
<dbReference type="PANTHER" id="PTHR34075">
    <property type="entry name" value="BLR3430 PROTEIN"/>
    <property type="match status" value="1"/>
</dbReference>
<dbReference type="Proteomes" id="UP001596455">
    <property type="component" value="Unassembled WGS sequence"/>
</dbReference>
<comment type="caution">
    <text evidence="3">The sequence shown here is derived from an EMBL/GenBank/DDBJ whole genome shotgun (WGS) entry which is preliminary data.</text>
</comment>